<evidence type="ECO:0000313" key="1">
    <source>
        <dbReference type="EMBL" id="GAL92897.1"/>
    </source>
</evidence>
<comment type="caution">
    <text evidence="1">The sequence shown here is derived from an EMBL/GenBank/DDBJ whole genome shotgun (WGS) entry which is preliminary data.</text>
</comment>
<proteinExistence type="predicted"/>
<gene>
    <name evidence="1" type="ORF">N44_01584</name>
</gene>
<dbReference type="Gene3D" id="6.10.10.120">
    <property type="entry name" value="Antitoxin ParD1-like"/>
    <property type="match status" value="1"/>
</dbReference>
<dbReference type="InterPro" id="IPR038296">
    <property type="entry name" value="ParD_sf"/>
</dbReference>
<accession>A0A0A1VSW6</accession>
<name>A0A0A1VSW6_MICAE</name>
<dbReference type="RefSeq" id="WP_045358643.1">
    <property type="nucleotide sequence ID" value="NZ_BBPA01000030.1"/>
</dbReference>
<dbReference type="Proteomes" id="UP000030321">
    <property type="component" value="Unassembled WGS sequence"/>
</dbReference>
<evidence type="ECO:0000313" key="2">
    <source>
        <dbReference type="Proteomes" id="UP000030321"/>
    </source>
</evidence>
<evidence type="ECO:0008006" key="3">
    <source>
        <dbReference type="Google" id="ProtNLM"/>
    </source>
</evidence>
<dbReference type="AlphaFoldDB" id="A0A0A1VSW6"/>
<reference evidence="2" key="1">
    <citation type="journal article" date="2015" name="Genome">
        <title>Whole Genome Sequence of the Non-Microcystin-Producing Microcystis aeruginosa Strain NIES-44.</title>
        <authorList>
            <person name="Okano K."/>
            <person name="Miyata N."/>
            <person name="Ozaki Y."/>
        </authorList>
    </citation>
    <scope>NUCLEOTIDE SEQUENCE [LARGE SCALE GENOMIC DNA]</scope>
    <source>
        <strain evidence="2">NIES-44</strain>
    </source>
</reference>
<sequence>MNTIQLTTEIEDLIAQQIKTGKYQDDLAVIEEGLRLLAERDRIYRGRFEELKREVMIGVEELRRQEGINAEEVFSELEEDLQQIEAKGFPMSQK</sequence>
<protein>
    <recommendedName>
        <fullName evidence="3">Type II toxin-antitoxin system ParD family antitoxin</fullName>
    </recommendedName>
</protein>
<organism evidence="1 2">
    <name type="scientific">Microcystis aeruginosa NIES-44</name>
    <dbReference type="NCBI Taxonomy" id="449439"/>
    <lineage>
        <taxon>Bacteria</taxon>
        <taxon>Bacillati</taxon>
        <taxon>Cyanobacteriota</taxon>
        <taxon>Cyanophyceae</taxon>
        <taxon>Oscillatoriophycideae</taxon>
        <taxon>Chroococcales</taxon>
        <taxon>Microcystaceae</taxon>
        <taxon>Microcystis</taxon>
    </lineage>
</organism>
<dbReference type="EMBL" id="BBPA01000030">
    <property type="protein sequence ID" value="GAL92897.1"/>
    <property type="molecule type" value="Genomic_DNA"/>
</dbReference>